<sequence length="677" mass="75533">ILVIRRCLKYSKLLSFLCFVVGIVGLLALSIPEYNYETYVSENALLIGLVDETYIPDASVTMHLKEFEDSKEDKTKTAAKIRQEMESLGLEVFEQKFTFSHKLLRGLGNVSSTNLYAIMRSRSGSRTEALIVIAPLRGSGESEETVSGSYTYLLSLAKQLNSQLYWAKDIIFLFPDMEYIGLIAWLDAYHGVTTSSIVQGSKLDGRSGSLQAGIVLEFPSLNLARLDLSYQGINGELPNLDLINTVTRLARKHSIPLSLHGQLQGFIHSSPLPQIQQLISSIWLQGSGSPSGLHGPLINFQIPCLTLRGIPSTNQMPNAQFVRQVGSFIEGFLRCLNNLQERMHQSFYYYLLPDLWHYISIGVYTPFFCVALAGILVQIIRVYMEFSDPEVNQSITPESTVQPSKDCSSIQNDRTEENSVETEVRRRFKDQIPSKVTVIPDKLSSRKNQLVCQIATDIFPALTSLTLCLVGGAVIYEVPEFVYSCLIPLSIEHPDTVWKTAEFSVATIFFVIIVGFAFILPVLASITKSPWFGYCQKWRLSCAMSALLWSAFLGCLSPLNISTSFLLLIVLEPVILLINFWSKPAILHRIVAILALLTISPPSLIVLITQLHSHISQYPPATFKEVTSFVDLHEICGKVLCQAHMEASVLGSWSWSLLSLGVVPLWLFTWNTVLLSS</sequence>
<evidence type="ECO:0000313" key="4">
    <source>
        <dbReference type="Proteomes" id="UP000321570"/>
    </source>
</evidence>
<feature type="transmembrane region" description="Helical" evidence="2">
    <location>
        <begin position="653"/>
        <end position="675"/>
    </location>
</feature>
<evidence type="ECO:0000256" key="2">
    <source>
        <dbReference type="SAM" id="Phobius"/>
    </source>
</evidence>
<gene>
    <name evidence="3" type="ORF">WMSIL1_LOCUS4605</name>
</gene>
<evidence type="ECO:0000256" key="1">
    <source>
        <dbReference type="SAM" id="MobiDB-lite"/>
    </source>
</evidence>
<feature type="transmembrane region" description="Helical" evidence="2">
    <location>
        <begin position="538"/>
        <end position="559"/>
    </location>
</feature>
<keyword evidence="2" id="KW-0472">Membrane</keyword>
<dbReference type="Proteomes" id="UP000321570">
    <property type="component" value="Unassembled WGS sequence"/>
</dbReference>
<keyword evidence="4" id="KW-1185">Reference proteome</keyword>
<feature type="non-terminal residue" evidence="3">
    <location>
        <position position="1"/>
    </location>
</feature>
<feature type="transmembrane region" description="Helical" evidence="2">
    <location>
        <begin position="355"/>
        <end position="377"/>
    </location>
</feature>
<evidence type="ECO:0008006" key="5">
    <source>
        <dbReference type="Google" id="ProtNLM"/>
    </source>
</evidence>
<feature type="compositionally biased region" description="Polar residues" evidence="1">
    <location>
        <begin position="394"/>
        <end position="412"/>
    </location>
</feature>
<dbReference type="InterPro" id="IPR007246">
    <property type="entry name" value="Gaa1"/>
</dbReference>
<feature type="transmembrane region" description="Helical" evidence="2">
    <location>
        <begin position="503"/>
        <end position="526"/>
    </location>
</feature>
<evidence type="ECO:0000313" key="3">
    <source>
        <dbReference type="EMBL" id="VUZ44168.1"/>
    </source>
</evidence>
<dbReference type="Gene3D" id="3.40.630.10">
    <property type="entry name" value="Zn peptidases"/>
    <property type="match status" value="1"/>
</dbReference>
<dbReference type="PANTHER" id="PTHR13304">
    <property type="entry name" value="GLYCOSYLPHOSPHATIDYLINOSITOL ANCHOR ATTACHMENT 1 PROTEIN"/>
    <property type="match status" value="1"/>
</dbReference>
<keyword evidence="2" id="KW-1133">Transmembrane helix</keyword>
<feature type="transmembrane region" description="Helical" evidence="2">
    <location>
        <begin position="590"/>
        <end position="611"/>
    </location>
</feature>
<dbReference type="PANTHER" id="PTHR13304:SF0">
    <property type="entry name" value="GLYCOSYLPHOSPHATIDYLINOSITOL ANCHOR ATTACHMENT 1 PROTEIN"/>
    <property type="match status" value="1"/>
</dbReference>
<name>A0A564YBU0_HYMDI</name>
<feature type="transmembrane region" description="Helical" evidence="2">
    <location>
        <begin position="12"/>
        <end position="31"/>
    </location>
</feature>
<dbReference type="GO" id="GO:0042765">
    <property type="term" value="C:GPI-anchor transamidase complex"/>
    <property type="evidence" value="ECO:0007669"/>
    <property type="project" value="InterPro"/>
</dbReference>
<proteinExistence type="predicted"/>
<feature type="transmembrane region" description="Helical" evidence="2">
    <location>
        <begin position="450"/>
        <end position="476"/>
    </location>
</feature>
<protein>
    <recommendedName>
        <fullName evidence="5">Glycosylphosphatidylinositol anchor attachment 1 protein</fullName>
    </recommendedName>
</protein>
<keyword evidence="2" id="KW-0812">Transmembrane</keyword>
<reference evidence="3 4" key="1">
    <citation type="submission" date="2019-07" db="EMBL/GenBank/DDBJ databases">
        <authorList>
            <person name="Jastrzebski P J."/>
            <person name="Paukszto L."/>
            <person name="Jastrzebski P J."/>
        </authorList>
    </citation>
    <scope>NUCLEOTIDE SEQUENCE [LARGE SCALE GENOMIC DNA]</scope>
    <source>
        <strain evidence="3 4">WMS-il1</strain>
    </source>
</reference>
<dbReference type="AlphaFoldDB" id="A0A564YBU0"/>
<dbReference type="Pfam" id="PF04114">
    <property type="entry name" value="Gaa1"/>
    <property type="match status" value="1"/>
</dbReference>
<dbReference type="EMBL" id="CABIJS010000123">
    <property type="protein sequence ID" value="VUZ44168.1"/>
    <property type="molecule type" value="Genomic_DNA"/>
</dbReference>
<feature type="region of interest" description="Disordered" evidence="1">
    <location>
        <begin position="394"/>
        <end position="416"/>
    </location>
</feature>
<accession>A0A564YBU0</accession>
<organism evidence="3 4">
    <name type="scientific">Hymenolepis diminuta</name>
    <name type="common">Rat tapeworm</name>
    <dbReference type="NCBI Taxonomy" id="6216"/>
    <lineage>
        <taxon>Eukaryota</taxon>
        <taxon>Metazoa</taxon>
        <taxon>Spiralia</taxon>
        <taxon>Lophotrochozoa</taxon>
        <taxon>Platyhelminthes</taxon>
        <taxon>Cestoda</taxon>
        <taxon>Eucestoda</taxon>
        <taxon>Cyclophyllidea</taxon>
        <taxon>Hymenolepididae</taxon>
        <taxon>Hymenolepis</taxon>
    </lineage>
</organism>
<dbReference type="GO" id="GO:0016255">
    <property type="term" value="P:attachment of GPI anchor to protein"/>
    <property type="evidence" value="ECO:0007669"/>
    <property type="project" value="TreeGrafter"/>
</dbReference>